<reference evidence="5 6" key="1">
    <citation type="submission" date="2014-03" db="EMBL/GenBank/DDBJ databases">
        <title>Genomics of Bifidobacteria.</title>
        <authorList>
            <person name="Ventura M."/>
            <person name="Milani C."/>
            <person name="Lugli G.A."/>
        </authorList>
    </citation>
    <scope>NUCLEOTIDE SEQUENCE [LARGE SCALE GENOMIC DNA]</scope>
    <source>
        <strain evidence="5 6">LMG 11591</strain>
    </source>
</reference>
<evidence type="ECO:0000259" key="4">
    <source>
        <dbReference type="Pfam" id="PF22725"/>
    </source>
</evidence>
<keyword evidence="2 5" id="KW-0560">Oxidoreductase</keyword>
<dbReference type="GO" id="GO:0000166">
    <property type="term" value="F:nucleotide binding"/>
    <property type="evidence" value="ECO:0007669"/>
    <property type="project" value="InterPro"/>
</dbReference>
<dbReference type="Pfam" id="PF01408">
    <property type="entry name" value="GFO_IDH_MocA"/>
    <property type="match status" value="1"/>
</dbReference>
<dbReference type="eggNOG" id="COG0673">
    <property type="taxonomic scope" value="Bacteria"/>
</dbReference>
<gene>
    <name evidence="5" type="ORF">BMAGN_1180</name>
</gene>
<evidence type="ECO:0000256" key="2">
    <source>
        <dbReference type="ARBA" id="ARBA00023002"/>
    </source>
</evidence>
<dbReference type="Gene3D" id="3.40.50.720">
    <property type="entry name" value="NAD(P)-binding Rossmann-like Domain"/>
    <property type="match status" value="1"/>
</dbReference>
<feature type="domain" description="GFO/IDH/MocA-like oxidoreductase" evidence="4">
    <location>
        <begin position="146"/>
        <end position="258"/>
    </location>
</feature>
<dbReference type="STRING" id="1692.BMAGN_1180"/>
<evidence type="ECO:0000313" key="6">
    <source>
        <dbReference type="Proteomes" id="UP000029052"/>
    </source>
</evidence>
<dbReference type="InterPro" id="IPR036291">
    <property type="entry name" value="NAD(P)-bd_dom_sf"/>
</dbReference>
<dbReference type="PANTHER" id="PTHR22604:SF105">
    <property type="entry name" value="TRANS-1,2-DIHYDROBENZENE-1,2-DIOL DEHYDROGENASE"/>
    <property type="match status" value="1"/>
</dbReference>
<dbReference type="InterPro" id="IPR000683">
    <property type="entry name" value="Gfo/Idh/MocA-like_OxRdtase_N"/>
</dbReference>
<comment type="caution">
    <text evidence="5">The sequence shown here is derived from an EMBL/GenBank/DDBJ whole genome shotgun (WGS) entry which is preliminary data.</text>
</comment>
<dbReference type="GO" id="GO:0047837">
    <property type="term" value="F:D-xylose 1-dehydrogenase (NADP+) activity"/>
    <property type="evidence" value="ECO:0007669"/>
    <property type="project" value="UniProtKB-EC"/>
</dbReference>
<sequence length="338" mass="37169">MTDQTQRPLNVAIMGAGRIARHMAETLSKMAASEEYASVAKPYAIASRSQDKADAFAKDFNLPHAYGTYEAMLADPDIDLVYIATPHNVHEENGIACMRAGKNILVEKSFTANEKQALNLLDVADDTGMLCTEAIWTRYMPSRAMIDEIISSGMIGEVTSISADLSYPVSYKSRMTDPSLAGGALLDVGVYPLNFIDMIMGAQEIKDMSTIMVPYSTGVDASNSTTLVYDDNTMAVATSSMLCASDRDGIVRGTNGYLICHNINNVESIDVFDADHKLTNHLHVPEQLTGYEYEVAAAVKAIREGKHECIEMTHADTLRIMHLMDQIRQGWNLTYPFE</sequence>
<dbReference type="EC" id="1.1.1.179" evidence="5"/>
<dbReference type="SUPFAM" id="SSF55347">
    <property type="entry name" value="Glyceraldehyde-3-phosphate dehydrogenase-like, C-terminal domain"/>
    <property type="match status" value="1"/>
</dbReference>
<evidence type="ECO:0000313" key="5">
    <source>
        <dbReference type="EMBL" id="KFI69473.1"/>
    </source>
</evidence>
<evidence type="ECO:0000256" key="1">
    <source>
        <dbReference type="ARBA" id="ARBA00010928"/>
    </source>
</evidence>
<name>A0A087BEM3_9BIFI</name>
<organism evidence="5 6">
    <name type="scientific">Bifidobacterium magnum</name>
    <dbReference type="NCBI Taxonomy" id="1692"/>
    <lineage>
        <taxon>Bacteria</taxon>
        <taxon>Bacillati</taxon>
        <taxon>Actinomycetota</taxon>
        <taxon>Actinomycetes</taxon>
        <taxon>Bifidobacteriales</taxon>
        <taxon>Bifidobacteriaceae</taxon>
        <taxon>Bifidobacterium</taxon>
    </lineage>
</organism>
<dbReference type="GO" id="GO:0047115">
    <property type="term" value="F:trans-1,2-dihydrobenzene-1,2-diol dehydrogenase activity"/>
    <property type="evidence" value="ECO:0007669"/>
    <property type="project" value="UniProtKB-EC"/>
</dbReference>
<evidence type="ECO:0000259" key="3">
    <source>
        <dbReference type="Pfam" id="PF01408"/>
    </source>
</evidence>
<proteinExistence type="inferred from homology"/>
<dbReference type="Proteomes" id="UP000029052">
    <property type="component" value="Unassembled WGS sequence"/>
</dbReference>
<dbReference type="InterPro" id="IPR050984">
    <property type="entry name" value="Gfo/Idh/MocA_domain"/>
</dbReference>
<dbReference type="Pfam" id="PF22725">
    <property type="entry name" value="GFO_IDH_MocA_C3"/>
    <property type="match status" value="1"/>
</dbReference>
<dbReference type="Gene3D" id="3.30.360.10">
    <property type="entry name" value="Dihydrodipicolinate Reductase, domain 2"/>
    <property type="match status" value="1"/>
</dbReference>
<comment type="similarity">
    <text evidence="1">Belongs to the Gfo/Idh/MocA family.</text>
</comment>
<accession>A0A087BEM3</accession>
<dbReference type="EMBL" id="JGZB01000001">
    <property type="protein sequence ID" value="KFI69473.1"/>
    <property type="molecule type" value="Genomic_DNA"/>
</dbReference>
<dbReference type="PANTHER" id="PTHR22604">
    <property type="entry name" value="OXIDOREDUCTASES"/>
    <property type="match status" value="1"/>
</dbReference>
<keyword evidence="6" id="KW-1185">Reference proteome</keyword>
<dbReference type="SUPFAM" id="SSF51735">
    <property type="entry name" value="NAD(P)-binding Rossmann-fold domains"/>
    <property type="match status" value="1"/>
</dbReference>
<protein>
    <submittedName>
        <fullName evidence="5">NAD-dependent oxidoreductase</fullName>
        <ecNumber evidence="5">1.1.1.179</ecNumber>
        <ecNumber evidence="5">1.3.1.20</ecNumber>
    </submittedName>
</protein>
<dbReference type="RefSeq" id="WP_022859877.1">
    <property type="nucleotide sequence ID" value="NZ_JGZB01000001.1"/>
</dbReference>
<feature type="domain" description="Gfo/Idh/MocA-like oxidoreductase N-terminal" evidence="3">
    <location>
        <begin position="9"/>
        <end position="132"/>
    </location>
</feature>
<dbReference type="AlphaFoldDB" id="A0A087BEM3"/>
<dbReference type="EC" id="1.3.1.20" evidence="5"/>
<dbReference type="InterPro" id="IPR055170">
    <property type="entry name" value="GFO_IDH_MocA-like_dom"/>
</dbReference>